<dbReference type="EMBL" id="MCGE01000037">
    <property type="protein sequence ID" value="ORZ06861.1"/>
    <property type="molecule type" value="Genomic_DNA"/>
</dbReference>
<feature type="transmembrane region" description="Helical" evidence="1">
    <location>
        <begin position="20"/>
        <end position="42"/>
    </location>
</feature>
<keyword evidence="1" id="KW-1133">Transmembrane helix</keyword>
<reference evidence="2 3" key="1">
    <citation type="submission" date="2016-07" db="EMBL/GenBank/DDBJ databases">
        <title>Pervasive Adenine N6-methylation of Active Genes in Fungi.</title>
        <authorList>
            <consortium name="DOE Joint Genome Institute"/>
            <person name="Mondo S.J."/>
            <person name="Dannebaum R.O."/>
            <person name="Kuo R.C."/>
            <person name="Labutti K."/>
            <person name="Haridas S."/>
            <person name="Kuo A."/>
            <person name="Salamov A."/>
            <person name="Ahrendt S.R."/>
            <person name="Lipzen A."/>
            <person name="Sullivan W."/>
            <person name="Andreopoulos W.B."/>
            <person name="Clum A."/>
            <person name="Lindquist E."/>
            <person name="Daum C."/>
            <person name="Ramamoorthy G.K."/>
            <person name="Gryganskyi A."/>
            <person name="Culley D."/>
            <person name="Magnuson J.K."/>
            <person name="James T.Y."/>
            <person name="O'Malley M.A."/>
            <person name="Stajich J.E."/>
            <person name="Spatafora J.W."/>
            <person name="Visel A."/>
            <person name="Grigoriev I.V."/>
        </authorList>
    </citation>
    <scope>NUCLEOTIDE SEQUENCE [LARGE SCALE GENOMIC DNA]</scope>
    <source>
        <strain evidence="2 3">NRRL 1336</strain>
    </source>
</reference>
<evidence type="ECO:0000256" key="1">
    <source>
        <dbReference type="SAM" id="Phobius"/>
    </source>
</evidence>
<dbReference type="AlphaFoldDB" id="A0A1X2I0M6"/>
<dbReference type="OrthoDB" id="2448307at2759"/>
<keyword evidence="1" id="KW-0472">Membrane</keyword>
<dbReference type="GO" id="GO:0005794">
    <property type="term" value="C:Golgi apparatus"/>
    <property type="evidence" value="ECO:0007669"/>
    <property type="project" value="TreeGrafter"/>
</dbReference>
<protein>
    <submittedName>
        <fullName evidence="2">Uncharacterized protein</fullName>
    </submittedName>
</protein>
<accession>A0A1X2I0M6</accession>
<feature type="transmembrane region" description="Helical" evidence="1">
    <location>
        <begin position="237"/>
        <end position="254"/>
    </location>
</feature>
<keyword evidence="3" id="KW-1185">Reference proteome</keyword>
<keyword evidence="1" id="KW-0812">Transmembrane</keyword>
<evidence type="ECO:0000313" key="3">
    <source>
        <dbReference type="Proteomes" id="UP000193560"/>
    </source>
</evidence>
<feature type="transmembrane region" description="Helical" evidence="1">
    <location>
        <begin position="261"/>
        <end position="280"/>
    </location>
</feature>
<evidence type="ECO:0000313" key="2">
    <source>
        <dbReference type="EMBL" id="ORZ06861.1"/>
    </source>
</evidence>
<feature type="transmembrane region" description="Helical" evidence="1">
    <location>
        <begin position="155"/>
        <end position="175"/>
    </location>
</feature>
<dbReference type="Proteomes" id="UP000193560">
    <property type="component" value="Unassembled WGS sequence"/>
</dbReference>
<feature type="transmembrane region" description="Helical" evidence="1">
    <location>
        <begin position="196"/>
        <end position="217"/>
    </location>
</feature>
<dbReference type="STRING" id="90262.A0A1X2I0M6"/>
<comment type="caution">
    <text evidence="2">The sequence shown here is derived from an EMBL/GenBank/DDBJ whole genome shotgun (WGS) entry which is preliminary data.</text>
</comment>
<dbReference type="PANTHER" id="PTHR34391">
    <property type="entry name" value="UPF0658 GOLGI APPARATUS MEMBRANE PROTEIN C1952.10C-RELATED"/>
    <property type="match status" value="1"/>
</dbReference>
<dbReference type="PANTHER" id="PTHR34391:SF1">
    <property type="entry name" value="UPF0658 GOLGI APPARATUS MEMBRANE PROTEIN C1952.10C-RELATED"/>
    <property type="match status" value="1"/>
</dbReference>
<name>A0A1X2I0M6_9FUNG</name>
<proteinExistence type="predicted"/>
<feature type="transmembrane region" description="Helical" evidence="1">
    <location>
        <begin position="62"/>
        <end position="84"/>
    </location>
</feature>
<organism evidence="2 3">
    <name type="scientific">Absidia repens</name>
    <dbReference type="NCBI Taxonomy" id="90262"/>
    <lineage>
        <taxon>Eukaryota</taxon>
        <taxon>Fungi</taxon>
        <taxon>Fungi incertae sedis</taxon>
        <taxon>Mucoromycota</taxon>
        <taxon>Mucoromycotina</taxon>
        <taxon>Mucoromycetes</taxon>
        <taxon>Mucorales</taxon>
        <taxon>Cunninghamellaceae</taxon>
        <taxon>Absidia</taxon>
    </lineage>
</organism>
<feature type="transmembrane region" description="Helical" evidence="1">
    <location>
        <begin position="300"/>
        <end position="319"/>
    </location>
</feature>
<gene>
    <name evidence="2" type="ORF">BCR42DRAFT_426583</name>
</gene>
<dbReference type="InterPro" id="IPR040410">
    <property type="entry name" value="UPF0658_Golgi"/>
</dbReference>
<sequence length="406" mass="45740">MVEISKIANIFKNRDFSITLGLVTVECILISILEGFVVMNHLKLVGNCQMTPVGNGVSESDLIYHSLFIASQIFQVILCIDALIQRNTAQLCALLMFGLLVVGYGGIQLQQHMILEAVGCGGGAWRPVESAWPATLIGKYAALVFYRSKMRPLEYAIIGLIPSFFLVLSFYSWRLRKQFAWDNYRHFSADLKIKNALITTSLLMTLLKLDFYFVFSFAAQLIPSQKLQYDETVTETILVFTLSAVGLSMALISVKRENRWMMILVVLGGLLSLAYFSYRLSKICVARPPNDDPYEFTRSFLTFTTVVTMALIVMTIVVLTKNLWNVWHGTLVFTNPATHAKTKYKPHALPIDQVSSEEMELELDGTYRPQGASDKLDNNDYSNHDESYQHLQKISLSASPSNTYAM</sequence>
<feature type="transmembrane region" description="Helical" evidence="1">
    <location>
        <begin position="91"/>
        <end position="107"/>
    </location>
</feature>